<dbReference type="EMBL" id="AP025699">
    <property type="protein sequence ID" value="BDH80254.1"/>
    <property type="molecule type" value="Genomic_DNA"/>
</dbReference>
<gene>
    <name evidence="2" type="ORF">MTTB_p340</name>
</gene>
<protein>
    <recommendedName>
        <fullName evidence="1">HNH endonuclease 5 domain-containing protein</fullName>
    </recommendedName>
</protein>
<evidence type="ECO:0000313" key="2">
    <source>
        <dbReference type="EMBL" id="BDH80254.1"/>
    </source>
</evidence>
<feature type="domain" description="HNH endonuclease 5" evidence="1">
    <location>
        <begin position="3"/>
        <end position="55"/>
    </location>
</feature>
<keyword evidence="2" id="KW-0614">Plasmid</keyword>
<name>A0ABM7YG03_9EURY</name>
<dbReference type="Proteomes" id="UP000831817">
    <property type="component" value="Plasmid pRMAS01"/>
</dbReference>
<accession>A0ABM7YG03</accession>
<dbReference type="RefSeq" id="WP_248565346.1">
    <property type="nucleotide sequence ID" value="NZ_AP025699.1"/>
</dbReference>
<sequence length="378" mass="43765">MICIICKKNLPKNEFSDEHVFPESIGGSFVLKEAVCKKCNHLLGTKIDAPLAKNFFIELKRYQHKISGKKGSVPNPFGEGTIAGTNRKVIWKPGDIPVSLPSIQIKRRKNGSIELNVSVDARKGEEGVSKIAIKKLERMSVENPEEELKSSSTIEYKEELQPTVHYNYKINLLEPVLAFVKIAYEMAYYWLGKRYLEDETGEKLRRFLLDMIHGKLSIQGLSKHDIEMSTLFQWPYSNIRGWENSHCVRIFKNGNTIACDIKIYEEYPPTKETLDQTKPESFQPTISYKKIKGNIINSIIRDIRDSPKPISDKKLKEIKEMVERVLETKEMVSTMRIAKMISPPFRKRIIVSQNPELYPGWEDKYLILDYIKKRHKEI</sequence>
<evidence type="ECO:0000259" key="1">
    <source>
        <dbReference type="Pfam" id="PF14279"/>
    </source>
</evidence>
<evidence type="ECO:0000313" key="3">
    <source>
        <dbReference type="Proteomes" id="UP000831817"/>
    </source>
</evidence>
<dbReference type="InterPro" id="IPR029471">
    <property type="entry name" value="HNH_5"/>
</dbReference>
<keyword evidence="3" id="KW-1185">Reference proteome</keyword>
<organism evidence="2 3">
    <name type="scientific">Methanothermobacter tenebrarum</name>
    <dbReference type="NCBI Taxonomy" id="680118"/>
    <lineage>
        <taxon>Archaea</taxon>
        <taxon>Methanobacteriati</taxon>
        <taxon>Methanobacteriota</taxon>
        <taxon>Methanomada group</taxon>
        <taxon>Methanobacteria</taxon>
        <taxon>Methanobacteriales</taxon>
        <taxon>Methanobacteriaceae</taxon>
        <taxon>Methanothermobacter</taxon>
    </lineage>
</organism>
<dbReference type="GeneID" id="71966155"/>
<proteinExistence type="predicted"/>
<geneLocation type="plasmid" evidence="2 3">
    <name>pRMAS01</name>
</geneLocation>
<reference evidence="2 3" key="1">
    <citation type="submission" date="2022-04" db="EMBL/GenBank/DDBJ databases">
        <title>Complete genome of Methanothermobacter tenebrarum strain RMAS.</title>
        <authorList>
            <person name="Nakamura K."/>
            <person name="Oshima K."/>
            <person name="Hattori M."/>
            <person name="Kamagata Y."/>
            <person name="Takamizawa K."/>
        </authorList>
    </citation>
    <scope>NUCLEOTIDE SEQUENCE [LARGE SCALE GENOMIC DNA]</scope>
    <source>
        <strain evidence="2 3">RMAS</strain>
        <plasmid evidence="2 3">pRMAS01</plasmid>
    </source>
</reference>
<dbReference type="Pfam" id="PF14279">
    <property type="entry name" value="HNH_5"/>
    <property type="match status" value="1"/>
</dbReference>